<dbReference type="STRING" id="383372.Rcas_3852"/>
<dbReference type="PANTHER" id="PTHR38445">
    <property type="entry name" value="HTH-TYPE TRANSCRIPTIONAL REPRESSOR YTRA"/>
    <property type="match status" value="1"/>
</dbReference>
<dbReference type="SMART" id="SM00345">
    <property type="entry name" value="HTH_GNTR"/>
    <property type="match status" value="1"/>
</dbReference>
<keyword evidence="3" id="KW-0804">Transcription</keyword>
<dbReference type="PANTHER" id="PTHR38445:SF9">
    <property type="entry name" value="HTH-TYPE TRANSCRIPTIONAL REPRESSOR YTRA"/>
    <property type="match status" value="1"/>
</dbReference>
<dbReference type="CDD" id="cd07377">
    <property type="entry name" value="WHTH_GntR"/>
    <property type="match status" value="1"/>
</dbReference>
<protein>
    <submittedName>
        <fullName evidence="5">Transcriptional regulator, GntR family</fullName>
    </submittedName>
</protein>
<organism evidence="5 6">
    <name type="scientific">Roseiflexus castenholzii (strain DSM 13941 / HLO8)</name>
    <dbReference type="NCBI Taxonomy" id="383372"/>
    <lineage>
        <taxon>Bacteria</taxon>
        <taxon>Bacillati</taxon>
        <taxon>Chloroflexota</taxon>
        <taxon>Chloroflexia</taxon>
        <taxon>Chloroflexales</taxon>
        <taxon>Roseiflexineae</taxon>
        <taxon>Roseiflexaceae</taxon>
        <taxon>Roseiflexus</taxon>
    </lineage>
</organism>
<dbReference type="EMBL" id="CP000804">
    <property type="protein sequence ID" value="ABU59889.1"/>
    <property type="molecule type" value="Genomic_DNA"/>
</dbReference>
<dbReference type="HOGENOM" id="CLU_072769_1_0_0"/>
<evidence type="ECO:0000313" key="5">
    <source>
        <dbReference type="EMBL" id="ABU59889.1"/>
    </source>
</evidence>
<evidence type="ECO:0000256" key="1">
    <source>
        <dbReference type="ARBA" id="ARBA00023015"/>
    </source>
</evidence>
<evidence type="ECO:0000256" key="3">
    <source>
        <dbReference type="ARBA" id="ARBA00023163"/>
    </source>
</evidence>
<keyword evidence="6" id="KW-1185">Reference proteome</keyword>
<dbReference type="GO" id="GO:0003677">
    <property type="term" value="F:DNA binding"/>
    <property type="evidence" value="ECO:0007669"/>
    <property type="project" value="UniProtKB-KW"/>
</dbReference>
<dbReference type="Gene3D" id="1.10.10.10">
    <property type="entry name" value="Winged helix-like DNA-binding domain superfamily/Winged helix DNA-binding domain"/>
    <property type="match status" value="1"/>
</dbReference>
<evidence type="ECO:0000259" key="4">
    <source>
        <dbReference type="PROSITE" id="PS50949"/>
    </source>
</evidence>
<keyword evidence="1" id="KW-0805">Transcription regulation</keyword>
<evidence type="ECO:0000256" key="2">
    <source>
        <dbReference type="ARBA" id="ARBA00023125"/>
    </source>
</evidence>
<dbReference type="OrthoDB" id="9815017at2"/>
<dbReference type="Proteomes" id="UP000000263">
    <property type="component" value="Chromosome"/>
</dbReference>
<accession>A7NQP3</accession>
<dbReference type="InterPro" id="IPR036388">
    <property type="entry name" value="WH-like_DNA-bd_sf"/>
</dbReference>
<gene>
    <name evidence="5" type="ordered locus">Rcas_3852</name>
</gene>
<keyword evidence="2" id="KW-0238">DNA-binding</keyword>
<name>A7NQP3_ROSCS</name>
<dbReference type="InterPro" id="IPR000524">
    <property type="entry name" value="Tscrpt_reg_HTH_GntR"/>
</dbReference>
<dbReference type="SUPFAM" id="SSF46785">
    <property type="entry name" value="Winged helix' DNA-binding domain"/>
    <property type="match status" value="1"/>
</dbReference>
<proteinExistence type="predicted"/>
<dbReference type="PROSITE" id="PS50949">
    <property type="entry name" value="HTH_GNTR"/>
    <property type="match status" value="1"/>
</dbReference>
<dbReference type="eggNOG" id="COG1725">
    <property type="taxonomic scope" value="Bacteria"/>
</dbReference>
<dbReference type="Pfam" id="PF00392">
    <property type="entry name" value="GntR"/>
    <property type="match status" value="1"/>
</dbReference>
<reference evidence="5 6" key="1">
    <citation type="submission" date="2007-08" db="EMBL/GenBank/DDBJ databases">
        <title>Complete sequence of Roseiflexus castenholzii DSM 13941.</title>
        <authorList>
            <consortium name="US DOE Joint Genome Institute"/>
            <person name="Copeland A."/>
            <person name="Lucas S."/>
            <person name="Lapidus A."/>
            <person name="Barry K."/>
            <person name="Glavina del Rio T."/>
            <person name="Dalin E."/>
            <person name="Tice H."/>
            <person name="Pitluck S."/>
            <person name="Thompson L.S."/>
            <person name="Brettin T."/>
            <person name="Bruce D."/>
            <person name="Detter J.C."/>
            <person name="Han C."/>
            <person name="Tapia R."/>
            <person name="Schmutz J."/>
            <person name="Larimer F."/>
            <person name="Land M."/>
            <person name="Hauser L."/>
            <person name="Kyrpides N."/>
            <person name="Mikhailova N."/>
            <person name="Bryant D.A."/>
            <person name="Hanada S."/>
            <person name="Tsukatani Y."/>
            <person name="Richardson P."/>
        </authorList>
    </citation>
    <scope>NUCLEOTIDE SEQUENCE [LARGE SCALE GENOMIC DNA]</scope>
    <source>
        <strain evidence="6">DSM 13941 / HLO8</strain>
    </source>
</reference>
<feature type="domain" description="HTH gntR-type" evidence="4">
    <location>
        <begin position="20"/>
        <end position="88"/>
    </location>
</feature>
<dbReference type="InterPro" id="IPR036390">
    <property type="entry name" value="WH_DNA-bd_sf"/>
</dbReference>
<dbReference type="AlphaFoldDB" id="A7NQP3"/>
<dbReference type="PRINTS" id="PR00035">
    <property type="entry name" value="HTHGNTR"/>
</dbReference>
<dbReference type="GO" id="GO:0003700">
    <property type="term" value="F:DNA-binding transcription factor activity"/>
    <property type="evidence" value="ECO:0007669"/>
    <property type="project" value="InterPro"/>
</dbReference>
<dbReference type="KEGG" id="rca:Rcas_3852"/>
<evidence type="ECO:0000313" key="6">
    <source>
        <dbReference type="Proteomes" id="UP000000263"/>
    </source>
</evidence>
<sequence>MKDTGVMTDPVPHDRNAQRALRAHEIVHILEQQIRSGAYRSGMRLPTVRELAEQYHVNKNTAARAYQILEQRGLIDVSRGRGAFVCAIMEYDRSTLQQQVERFVQTARHSGLSRSQLMDLIHNAVHQSYGSDAPRVLFVECNRRDVETLGDEIESIADVPMDRALLDDVLRDPVTPVHRYDLIVTTFQHLGQIRQAVPSSARQRVIGVLATPSHESLLALARLHVPTFGLVCDSPGTVESLTHIIRTYHPNSAVIPVLIDNRTRLHDMIEQADAIVVTRSCRERLLALNPALPIITVVFTIDQQSIDFLRRRLEETAQMNAMQG</sequence>